<dbReference type="Proteomes" id="UP000185221">
    <property type="component" value="Unassembled WGS sequence"/>
</dbReference>
<keyword evidence="5" id="KW-1185">Reference proteome</keyword>
<feature type="domain" description="Amidohydrolase-related" evidence="3">
    <location>
        <begin position="113"/>
        <end position="284"/>
    </location>
</feature>
<keyword evidence="1" id="KW-0456">Lyase</keyword>
<dbReference type="EMBL" id="FSRC01000002">
    <property type="protein sequence ID" value="SIO02282.1"/>
    <property type="molecule type" value="Genomic_DNA"/>
</dbReference>
<evidence type="ECO:0000313" key="4">
    <source>
        <dbReference type="EMBL" id="SIO02282.1"/>
    </source>
</evidence>
<gene>
    <name evidence="4" type="ORF">SAMN05444394_2952</name>
</gene>
<name>A0A1N6G4D4_9BACT</name>
<dbReference type="STRING" id="226505.SAMN05444394_2952"/>
<proteinExistence type="predicted"/>
<dbReference type="AlphaFoldDB" id="A0A1N6G4D4"/>
<reference evidence="5" key="1">
    <citation type="submission" date="2016-11" db="EMBL/GenBank/DDBJ databases">
        <authorList>
            <person name="Varghese N."/>
            <person name="Submissions S."/>
        </authorList>
    </citation>
    <scope>NUCLEOTIDE SEQUENCE [LARGE SCALE GENOMIC DNA]</scope>
    <source>
        <strain evidence="5">DSM 15292</strain>
    </source>
</reference>
<dbReference type="InterPro" id="IPR032466">
    <property type="entry name" value="Metal_Hydrolase"/>
</dbReference>
<feature type="chain" id="PRO_5012952459" evidence="2">
    <location>
        <begin position="18"/>
        <end position="289"/>
    </location>
</feature>
<evidence type="ECO:0000256" key="1">
    <source>
        <dbReference type="ARBA" id="ARBA00023239"/>
    </source>
</evidence>
<dbReference type="GO" id="GO:0016787">
    <property type="term" value="F:hydrolase activity"/>
    <property type="evidence" value="ECO:0007669"/>
    <property type="project" value="UniProtKB-KW"/>
</dbReference>
<dbReference type="InterPro" id="IPR006680">
    <property type="entry name" value="Amidohydro-rel"/>
</dbReference>
<dbReference type="Pfam" id="PF04909">
    <property type="entry name" value="Amidohydro_2"/>
    <property type="match status" value="1"/>
</dbReference>
<feature type="signal peptide" evidence="2">
    <location>
        <begin position="1"/>
        <end position="17"/>
    </location>
</feature>
<sequence length="289" mass="33482">MKRIFLFLTFFSNLAFAQDGVKPIIDVHLHGYTERSYFPIPGAPATLEEFKMEMKKNFQEFNIVAAMKSGGMYNPEMEEKFLQGYESNNYPKFDTLEFKKMIEEGKIQVWGEFMPMFNGLTLADPKFAPYLAICEREGIPIALHTGGGPPGISNQYKKFRLSLGDPLLIEEVLINYPKLKIYLMHSGGLFYDNSLALMELYPQLYCGLGALLWIKDTPTALYVEDFLMKAKKGRMIDRIMYGSDAMYWPDNVKTSIETLDSFKFLSEEDKRKIFYENALEFFELDYLKK</sequence>
<evidence type="ECO:0000313" key="5">
    <source>
        <dbReference type="Proteomes" id="UP000185221"/>
    </source>
</evidence>
<protein>
    <submittedName>
        <fullName evidence="4">Amidohydrolase</fullName>
    </submittedName>
</protein>
<dbReference type="InterPro" id="IPR032465">
    <property type="entry name" value="ACMSD"/>
</dbReference>
<organism evidence="4 5">
    <name type="scientific">Algoriphagus halophilus</name>
    <dbReference type="NCBI Taxonomy" id="226505"/>
    <lineage>
        <taxon>Bacteria</taxon>
        <taxon>Pseudomonadati</taxon>
        <taxon>Bacteroidota</taxon>
        <taxon>Cytophagia</taxon>
        <taxon>Cytophagales</taxon>
        <taxon>Cyclobacteriaceae</taxon>
        <taxon>Algoriphagus</taxon>
    </lineage>
</organism>
<keyword evidence="4" id="KW-0378">Hydrolase</keyword>
<evidence type="ECO:0000259" key="3">
    <source>
        <dbReference type="Pfam" id="PF04909"/>
    </source>
</evidence>
<dbReference type="GO" id="GO:0005737">
    <property type="term" value="C:cytoplasm"/>
    <property type="evidence" value="ECO:0007669"/>
    <property type="project" value="TreeGrafter"/>
</dbReference>
<evidence type="ECO:0000256" key="2">
    <source>
        <dbReference type="SAM" id="SignalP"/>
    </source>
</evidence>
<dbReference type="PANTHER" id="PTHR21240:SF28">
    <property type="entry name" value="ISO-OROTATE DECARBOXYLASE (EUROFUNG)"/>
    <property type="match status" value="1"/>
</dbReference>
<dbReference type="Gene3D" id="3.20.20.140">
    <property type="entry name" value="Metal-dependent hydrolases"/>
    <property type="match status" value="1"/>
</dbReference>
<dbReference type="RefSeq" id="WP_074225739.1">
    <property type="nucleotide sequence ID" value="NZ_FSRC01000002.1"/>
</dbReference>
<keyword evidence="2" id="KW-0732">Signal</keyword>
<dbReference type="GO" id="GO:0016831">
    <property type="term" value="F:carboxy-lyase activity"/>
    <property type="evidence" value="ECO:0007669"/>
    <property type="project" value="InterPro"/>
</dbReference>
<dbReference type="SUPFAM" id="SSF51556">
    <property type="entry name" value="Metallo-dependent hydrolases"/>
    <property type="match status" value="1"/>
</dbReference>
<accession>A0A1N6G4D4</accession>
<dbReference type="GO" id="GO:0019748">
    <property type="term" value="P:secondary metabolic process"/>
    <property type="evidence" value="ECO:0007669"/>
    <property type="project" value="TreeGrafter"/>
</dbReference>
<dbReference type="PANTHER" id="PTHR21240">
    <property type="entry name" value="2-AMINO-3-CARBOXYLMUCONATE-6-SEMIALDEHYDE DECARBOXYLASE"/>
    <property type="match status" value="1"/>
</dbReference>
<dbReference type="OrthoDB" id="5450317at2"/>